<reference evidence="2" key="1">
    <citation type="submission" date="2014-12" db="EMBL/GenBank/DDBJ databases">
        <title>Insight into the proteome of Arion vulgaris.</title>
        <authorList>
            <person name="Aradska J."/>
            <person name="Bulat T."/>
            <person name="Smidak R."/>
            <person name="Sarate P."/>
            <person name="Gangsoo J."/>
            <person name="Sialana F."/>
            <person name="Bilban M."/>
            <person name="Lubec G."/>
        </authorList>
    </citation>
    <scope>NUCLEOTIDE SEQUENCE</scope>
    <source>
        <tissue evidence="2">Skin</tissue>
    </source>
</reference>
<dbReference type="AlphaFoldDB" id="A0A0B6YK04"/>
<dbReference type="EMBL" id="HACG01008990">
    <property type="protein sequence ID" value="CEK55855.1"/>
    <property type="molecule type" value="Transcribed_RNA"/>
</dbReference>
<dbReference type="InterPro" id="IPR036770">
    <property type="entry name" value="Ankyrin_rpt-contain_sf"/>
</dbReference>
<gene>
    <name evidence="2" type="primary">ORF26206</name>
</gene>
<dbReference type="SMART" id="SM00248">
    <property type="entry name" value="ANK"/>
    <property type="match status" value="3"/>
</dbReference>
<feature type="repeat" description="ANK" evidence="1">
    <location>
        <begin position="302"/>
        <end position="334"/>
    </location>
</feature>
<dbReference type="GO" id="GO:0006974">
    <property type="term" value="P:DNA damage response"/>
    <property type="evidence" value="ECO:0007669"/>
    <property type="project" value="TreeGrafter"/>
</dbReference>
<evidence type="ECO:0000313" key="2">
    <source>
        <dbReference type="EMBL" id="CEK55855.1"/>
    </source>
</evidence>
<feature type="repeat" description="ANK" evidence="1">
    <location>
        <begin position="218"/>
        <end position="251"/>
    </location>
</feature>
<dbReference type="Pfam" id="PF12796">
    <property type="entry name" value="Ank_2"/>
    <property type="match status" value="1"/>
</dbReference>
<feature type="non-terminal residue" evidence="2">
    <location>
        <position position="1"/>
    </location>
</feature>
<sequence>FCLRNRNEPIQNCLIVMWLWGSSYQFTRSGIFRHLLRLFEDIMSSLHFDYKACTAACALLNMASECNRLASVQWDLCNYKFVVDSVITITQNLAKLIHSNCSPGSGKVKVRVLNMFKPAWLKTLMAAILLSYNNQYLFSDPIHINKISLNSIVTQYFFLVPQLEPNNEANSNLAKNNLKDNCHRQNVSKPLKALHNSANGNVSKKPLAAQKVNKKNSKGESAIHLACSRNKAAELERLLAVPGADVNLKDFAGWTPLHEACNHGSYECAELLLKFVPKPLEGSMSEQQLKLCKVDIDPVAVDGLTPLHDAVINDKVSICKLLLRYGGQKLLKSKTHDGYTAMDLAKSEEMKEALLFYESHLDLSVSHLAEYSDMSTTTVCQIAPLAQRYKELTGTDRSR</sequence>
<dbReference type="Gene3D" id="1.25.40.20">
    <property type="entry name" value="Ankyrin repeat-containing domain"/>
    <property type="match status" value="1"/>
</dbReference>
<protein>
    <submittedName>
        <fullName evidence="2">Uncharacterized protein</fullName>
    </submittedName>
</protein>
<feature type="repeat" description="ANK" evidence="1">
    <location>
        <begin position="252"/>
        <end position="274"/>
    </location>
</feature>
<keyword evidence="1" id="KW-0040">ANK repeat</keyword>
<dbReference type="SUPFAM" id="SSF48403">
    <property type="entry name" value="Ankyrin repeat"/>
    <property type="match status" value="1"/>
</dbReference>
<dbReference type="PANTHER" id="PTHR46677">
    <property type="entry name" value="SMC5-SMC6 COMPLEX LOCALIZATION FACTOR PROTEIN 1"/>
    <property type="match status" value="1"/>
</dbReference>
<dbReference type="GO" id="GO:2000781">
    <property type="term" value="P:positive regulation of double-strand break repair"/>
    <property type="evidence" value="ECO:0007669"/>
    <property type="project" value="InterPro"/>
</dbReference>
<proteinExistence type="predicted"/>
<dbReference type="InterPro" id="IPR042479">
    <property type="entry name" value="Slf1"/>
</dbReference>
<dbReference type="Pfam" id="PF00023">
    <property type="entry name" value="Ank"/>
    <property type="match status" value="1"/>
</dbReference>
<dbReference type="InterPro" id="IPR002110">
    <property type="entry name" value="Ankyrin_rpt"/>
</dbReference>
<dbReference type="GO" id="GO:0035861">
    <property type="term" value="C:site of double-strand break"/>
    <property type="evidence" value="ECO:0007669"/>
    <property type="project" value="TreeGrafter"/>
</dbReference>
<name>A0A0B6YK04_9EUPU</name>
<dbReference type="GO" id="GO:0005634">
    <property type="term" value="C:nucleus"/>
    <property type="evidence" value="ECO:0007669"/>
    <property type="project" value="TreeGrafter"/>
</dbReference>
<dbReference type="PANTHER" id="PTHR46677:SF1">
    <property type="entry name" value="SMC5-SMC6 COMPLEX LOCALIZATION FACTOR PROTEIN 1"/>
    <property type="match status" value="1"/>
</dbReference>
<dbReference type="GO" id="GO:1990166">
    <property type="term" value="P:protein localization to site of double-strand break"/>
    <property type="evidence" value="ECO:0007669"/>
    <property type="project" value="TreeGrafter"/>
</dbReference>
<evidence type="ECO:0000256" key="1">
    <source>
        <dbReference type="PROSITE-ProRule" id="PRU00023"/>
    </source>
</evidence>
<dbReference type="PROSITE" id="PS50297">
    <property type="entry name" value="ANK_REP_REGION"/>
    <property type="match status" value="3"/>
</dbReference>
<accession>A0A0B6YK04</accession>
<feature type="non-terminal residue" evidence="2">
    <location>
        <position position="399"/>
    </location>
</feature>
<organism evidence="2">
    <name type="scientific">Arion vulgaris</name>
    <dbReference type="NCBI Taxonomy" id="1028688"/>
    <lineage>
        <taxon>Eukaryota</taxon>
        <taxon>Metazoa</taxon>
        <taxon>Spiralia</taxon>
        <taxon>Lophotrochozoa</taxon>
        <taxon>Mollusca</taxon>
        <taxon>Gastropoda</taxon>
        <taxon>Heterobranchia</taxon>
        <taxon>Euthyneura</taxon>
        <taxon>Panpulmonata</taxon>
        <taxon>Eupulmonata</taxon>
        <taxon>Stylommatophora</taxon>
        <taxon>Helicina</taxon>
        <taxon>Arionoidea</taxon>
        <taxon>Arionidae</taxon>
        <taxon>Arion</taxon>
    </lineage>
</organism>
<dbReference type="PROSITE" id="PS50088">
    <property type="entry name" value="ANK_REPEAT"/>
    <property type="match status" value="3"/>
</dbReference>